<sequence length="209" mass="22686">MTAQPNAPGSSSTTNYRTPATSDESIATTSTLDSTALSNTKDPSSYFAPASVPAPAPGTNALVLKKDAEEDTGYVDDIDDDTVMSPKDNSTPADAQPSDNMRAPSPRSARRIRNRLAAARMRTRQKQHLAELEQRKANLERRAADLEEELHSLQSKNNPLSSSIDELADMIDNLTKVEYTMLSGINECRSLLESLEKLFEERNGGGGSN</sequence>
<dbReference type="PROSITE" id="PS50217">
    <property type="entry name" value="BZIP"/>
    <property type="match status" value="1"/>
</dbReference>
<dbReference type="SMART" id="SM00338">
    <property type="entry name" value="BRLZ"/>
    <property type="match status" value="1"/>
</dbReference>
<dbReference type="GO" id="GO:0003700">
    <property type="term" value="F:DNA-binding transcription factor activity"/>
    <property type="evidence" value="ECO:0007669"/>
    <property type="project" value="InterPro"/>
</dbReference>
<organism evidence="4 5">
    <name type="scientific">Coemansia spiralis</name>
    <dbReference type="NCBI Taxonomy" id="417178"/>
    <lineage>
        <taxon>Eukaryota</taxon>
        <taxon>Fungi</taxon>
        <taxon>Fungi incertae sedis</taxon>
        <taxon>Zoopagomycota</taxon>
        <taxon>Kickxellomycotina</taxon>
        <taxon>Kickxellomycetes</taxon>
        <taxon>Kickxellales</taxon>
        <taxon>Kickxellaceae</taxon>
        <taxon>Coemansia</taxon>
    </lineage>
</organism>
<dbReference type="Gene3D" id="1.20.5.170">
    <property type="match status" value="1"/>
</dbReference>
<dbReference type="CDD" id="cd14686">
    <property type="entry name" value="bZIP"/>
    <property type="match status" value="1"/>
</dbReference>
<evidence type="ECO:0000313" key="4">
    <source>
        <dbReference type="EMBL" id="KAJ2673998.1"/>
    </source>
</evidence>
<dbReference type="EMBL" id="JANBTW010000061">
    <property type="protein sequence ID" value="KAJ2673998.1"/>
    <property type="molecule type" value="Genomic_DNA"/>
</dbReference>
<protein>
    <recommendedName>
        <fullName evidence="3">BZIP domain-containing protein</fullName>
    </recommendedName>
</protein>
<feature type="compositionally biased region" description="Polar residues" evidence="2">
    <location>
        <begin position="87"/>
        <end position="99"/>
    </location>
</feature>
<feature type="coiled-coil region" evidence="1">
    <location>
        <begin position="122"/>
        <end position="156"/>
    </location>
</feature>
<evidence type="ECO:0000313" key="5">
    <source>
        <dbReference type="Proteomes" id="UP001151518"/>
    </source>
</evidence>
<dbReference type="OrthoDB" id="5566657at2759"/>
<evidence type="ECO:0000256" key="1">
    <source>
        <dbReference type="SAM" id="Coils"/>
    </source>
</evidence>
<dbReference type="InterPro" id="IPR046347">
    <property type="entry name" value="bZIP_sf"/>
</dbReference>
<name>A0A9W8G6I5_9FUNG</name>
<dbReference type="AlphaFoldDB" id="A0A9W8G6I5"/>
<feature type="region of interest" description="Disordered" evidence="2">
    <location>
        <begin position="1"/>
        <end position="110"/>
    </location>
</feature>
<gene>
    <name evidence="4" type="ORF">GGI25_004483</name>
</gene>
<evidence type="ECO:0000256" key="2">
    <source>
        <dbReference type="SAM" id="MobiDB-lite"/>
    </source>
</evidence>
<evidence type="ECO:0000259" key="3">
    <source>
        <dbReference type="PROSITE" id="PS50217"/>
    </source>
</evidence>
<dbReference type="Pfam" id="PF07716">
    <property type="entry name" value="bZIP_2"/>
    <property type="match status" value="1"/>
</dbReference>
<proteinExistence type="predicted"/>
<feature type="domain" description="BZIP" evidence="3">
    <location>
        <begin position="104"/>
        <end position="167"/>
    </location>
</feature>
<dbReference type="SUPFAM" id="SSF57959">
    <property type="entry name" value="Leucine zipper domain"/>
    <property type="match status" value="1"/>
</dbReference>
<comment type="caution">
    <text evidence="4">The sequence shown here is derived from an EMBL/GenBank/DDBJ whole genome shotgun (WGS) entry which is preliminary data.</text>
</comment>
<dbReference type="PROSITE" id="PS00036">
    <property type="entry name" value="BZIP_BASIC"/>
    <property type="match status" value="1"/>
</dbReference>
<dbReference type="Proteomes" id="UP001151518">
    <property type="component" value="Unassembled WGS sequence"/>
</dbReference>
<feature type="compositionally biased region" description="Low complexity" evidence="2">
    <location>
        <begin position="25"/>
        <end position="38"/>
    </location>
</feature>
<feature type="compositionally biased region" description="Acidic residues" evidence="2">
    <location>
        <begin position="69"/>
        <end position="82"/>
    </location>
</feature>
<feature type="compositionally biased region" description="Polar residues" evidence="2">
    <location>
        <begin position="1"/>
        <end position="24"/>
    </location>
</feature>
<reference evidence="4" key="1">
    <citation type="submission" date="2022-07" db="EMBL/GenBank/DDBJ databases">
        <title>Phylogenomic reconstructions and comparative analyses of Kickxellomycotina fungi.</title>
        <authorList>
            <person name="Reynolds N.K."/>
            <person name="Stajich J.E."/>
            <person name="Barry K."/>
            <person name="Grigoriev I.V."/>
            <person name="Crous P."/>
            <person name="Smith M.E."/>
        </authorList>
    </citation>
    <scope>NUCLEOTIDE SEQUENCE</scope>
    <source>
        <strain evidence="4">NRRL 3115</strain>
    </source>
</reference>
<dbReference type="InterPro" id="IPR004827">
    <property type="entry name" value="bZIP"/>
</dbReference>
<accession>A0A9W8G6I5</accession>
<keyword evidence="1" id="KW-0175">Coiled coil</keyword>